<dbReference type="OrthoDB" id="1847777at2759"/>
<reference evidence="1 2" key="1">
    <citation type="journal article" date="2012" name="Nature">
        <title>Repeated polyploidization of Gossypium genomes and the evolution of spinnable cotton fibres.</title>
        <authorList>
            <person name="Paterson A.H."/>
            <person name="Wendel J.F."/>
            <person name="Gundlach H."/>
            <person name="Guo H."/>
            <person name="Jenkins J."/>
            <person name="Jin D."/>
            <person name="Llewellyn D."/>
            <person name="Showmaker K.C."/>
            <person name="Shu S."/>
            <person name="Udall J."/>
            <person name="Yoo M.J."/>
            <person name="Byers R."/>
            <person name="Chen W."/>
            <person name="Doron-Faigenboim A."/>
            <person name="Duke M.V."/>
            <person name="Gong L."/>
            <person name="Grimwood J."/>
            <person name="Grover C."/>
            <person name="Grupp K."/>
            <person name="Hu G."/>
            <person name="Lee T.H."/>
            <person name="Li J."/>
            <person name="Lin L."/>
            <person name="Liu T."/>
            <person name="Marler B.S."/>
            <person name="Page J.T."/>
            <person name="Roberts A.W."/>
            <person name="Romanel E."/>
            <person name="Sanders W.S."/>
            <person name="Szadkowski E."/>
            <person name="Tan X."/>
            <person name="Tang H."/>
            <person name="Xu C."/>
            <person name="Wang J."/>
            <person name="Wang Z."/>
            <person name="Zhang D."/>
            <person name="Zhang L."/>
            <person name="Ashrafi H."/>
            <person name="Bedon F."/>
            <person name="Bowers J.E."/>
            <person name="Brubaker C.L."/>
            <person name="Chee P.W."/>
            <person name="Das S."/>
            <person name="Gingle A.R."/>
            <person name="Haigler C.H."/>
            <person name="Harker D."/>
            <person name="Hoffmann L.V."/>
            <person name="Hovav R."/>
            <person name="Jones D.C."/>
            <person name="Lemke C."/>
            <person name="Mansoor S."/>
            <person name="ur Rahman M."/>
            <person name="Rainville L.N."/>
            <person name="Rambani A."/>
            <person name="Reddy U.K."/>
            <person name="Rong J.K."/>
            <person name="Saranga Y."/>
            <person name="Scheffler B.E."/>
            <person name="Scheffler J.A."/>
            <person name="Stelly D.M."/>
            <person name="Triplett B.A."/>
            <person name="Van Deynze A."/>
            <person name="Vaslin M.F."/>
            <person name="Waghmare V.N."/>
            <person name="Walford S.A."/>
            <person name="Wright R.J."/>
            <person name="Zaki E.A."/>
            <person name="Zhang T."/>
            <person name="Dennis E.S."/>
            <person name="Mayer K.F."/>
            <person name="Peterson D.G."/>
            <person name="Rokhsar D.S."/>
            <person name="Wang X."/>
            <person name="Schmutz J."/>
        </authorList>
    </citation>
    <scope>NUCLEOTIDE SEQUENCE [LARGE SCALE GENOMIC DNA]</scope>
</reference>
<dbReference type="PANTHER" id="PTHR36019">
    <property type="entry name" value="PLANT/PROTEIN"/>
    <property type="match status" value="1"/>
</dbReference>
<dbReference type="EMBL" id="CM001747">
    <property type="protein sequence ID" value="KJB46805.1"/>
    <property type="molecule type" value="Genomic_DNA"/>
</dbReference>
<accession>A0A0D2TTT6</accession>
<dbReference type="KEGG" id="gra:105762262"/>
<sequence length="113" mass="13215">MSFNCLTFQVLEESDSINEKDPFGKQKKVTFCCVSRTWSGHYEQIRSEAMPATGDPKKIKKGHRRLNTIHTIYESKGYEDDAQPRLTRSCGMRRDWSFEDLSDEKMRKEMSVV</sequence>
<organism evidence="1 2">
    <name type="scientific">Gossypium raimondii</name>
    <name type="common">Peruvian cotton</name>
    <name type="synonym">Gossypium klotzschianum subsp. raimondii</name>
    <dbReference type="NCBI Taxonomy" id="29730"/>
    <lineage>
        <taxon>Eukaryota</taxon>
        <taxon>Viridiplantae</taxon>
        <taxon>Streptophyta</taxon>
        <taxon>Embryophyta</taxon>
        <taxon>Tracheophyta</taxon>
        <taxon>Spermatophyta</taxon>
        <taxon>Magnoliopsida</taxon>
        <taxon>eudicotyledons</taxon>
        <taxon>Gunneridae</taxon>
        <taxon>Pentapetalae</taxon>
        <taxon>rosids</taxon>
        <taxon>malvids</taxon>
        <taxon>Malvales</taxon>
        <taxon>Malvaceae</taxon>
        <taxon>Malvoideae</taxon>
        <taxon>Gossypium</taxon>
    </lineage>
</organism>
<dbReference type="PANTHER" id="PTHR36019:SF3">
    <property type="entry name" value="PLANT_PROTEIN"/>
    <property type="match status" value="1"/>
</dbReference>
<dbReference type="AlphaFoldDB" id="A0A0D2TTT6"/>
<dbReference type="Gramene" id="KJB46805">
    <property type="protein sequence ID" value="KJB46805"/>
    <property type="gene ID" value="B456_008G226400"/>
</dbReference>
<evidence type="ECO:0000313" key="1">
    <source>
        <dbReference type="EMBL" id="KJB46805.1"/>
    </source>
</evidence>
<protein>
    <submittedName>
        <fullName evidence="1">Uncharacterized protein</fullName>
    </submittedName>
</protein>
<name>A0A0D2TTT6_GOSRA</name>
<dbReference type="OMA" id="CQVLQRT"/>
<proteinExistence type="predicted"/>
<gene>
    <name evidence="1" type="ORF">B456_008G226400</name>
</gene>
<keyword evidence="2" id="KW-1185">Reference proteome</keyword>
<evidence type="ECO:0000313" key="2">
    <source>
        <dbReference type="Proteomes" id="UP000032304"/>
    </source>
</evidence>
<dbReference type="Proteomes" id="UP000032304">
    <property type="component" value="Chromosome 8"/>
</dbReference>